<name>A0A2T0YKB0_9MICC</name>
<dbReference type="AlphaFoldDB" id="A0A2T0YKB0"/>
<sequence length="102" mass="11100">MSTYDSGLSQTRTASDPRLNEPLYGASLGQAIRRFFGKYAHFKGYASRSEYWWIQLFMAVIGGLISIPYLQTYDPVQGTFDLTQGTGNVEGPAQAGTGPPSA</sequence>
<proteinExistence type="predicted"/>
<evidence type="ECO:0008006" key="5">
    <source>
        <dbReference type="Google" id="ProtNLM"/>
    </source>
</evidence>
<keyword evidence="2" id="KW-1133">Transmembrane helix</keyword>
<keyword evidence="2" id="KW-0812">Transmembrane</keyword>
<reference evidence="3 4" key="1">
    <citation type="submission" date="2018-03" db="EMBL/GenBank/DDBJ databases">
        <title>Comparative analysis of microorganisms from saline springs in Andes Mountain Range, Colombia.</title>
        <authorList>
            <person name="Rubin E."/>
        </authorList>
    </citation>
    <scope>NUCLEOTIDE SEQUENCE [LARGE SCALE GENOMIC DNA]</scope>
    <source>
        <strain evidence="3 4">CG 35</strain>
    </source>
</reference>
<evidence type="ECO:0000313" key="3">
    <source>
        <dbReference type="EMBL" id="PRZ15620.1"/>
    </source>
</evidence>
<accession>A0A2T0YKB0</accession>
<evidence type="ECO:0000256" key="1">
    <source>
        <dbReference type="SAM" id="MobiDB-lite"/>
    </source>
</evidence>
<evidence type="ECO:0000313" key="4">
    <source>
        <dbReference type="Proteomes" id="UP000238217"/>
    </source>
</evidence>
<evidence type="ECO:0000256" key="2">
    <source>
        <dbReference type="SAM" id="Phobius"/>
    </source>
</evidence>
<comment type="caution">
    <text evidence="3">The sequence shown here is derived from an EMBL/GenBank/DDBJ whole genome shotgun (WGS) entry which is preliminary data.</text>
</comment>
<organism evidence="3 4">
    <name type="scientific">Nesterenkonia sandarakina</name>
    <dbReference type="NCBI Taxonomy" id="272918"/>
    <lineage>
        <taxon>Bacteria</taxon>
        <taxon>Bacillati</taxon>
        <taxon>Actinomycetota</taxon>
        <taxon>Actinomycetes</taxon>
        <taxon>Micrococcales</taxon>
        <taxon>Micrococcaceae</taxon>
        <taxon>Nesterenkonia</taxon>
    </lineage>
</organism>
<gene>
    <name evidence="3" type="ORF">BCL67_10880</name>
</gene>
<keyword evidence="4" id="KW-1185">Reference proteome</keyword>
<dbReference type="EMBL" id="PVTY01000008">
    <property type="protein sequence ID" value="PRZ15620.1"/>
    <property type="molecule type" value="Genomic_DNA"/>
</dbReference>
<dbReference type="OrthoDB" id="9812349at2"/>
<keyword evidence="2" id="KW-0472">Membrane</keyword>
<dbReference type="Proteomes" id="UP000238217">
    <property type="component" value="Unassembled WGS sequence"/>
</dbReference>
<protein>
    <recommendedName>
        <fullName evidence="5">DUF805 domain-containing protein</fullName>
    </recommendedName>
</protein>
<dbReference type="RefSeq" id="WP_106122918.1">
    <property type="nucleotide sequence ID" value="NZ_PVTY01000008.1"/>
</dbReference>
<feature type="region of interest" description="Disordered" evidence="1">
    <location>
        <begin position="1"/>
        <end position="21"/>
    </location>
</feature>
<feature type="transmembrane region" description="Helical" evidence="2">
    <location>
        <begin position="51"/>
        <end position="70"/>
    </location>
</feature>
<feature type="compositionally biased region" description="Polar residues" evidence="1">
    <location>
        <begin position="1"/>
        <end position="14"/>
    </location>
</feature>